<reference evidence="3" key="1">
    <citation type="journal article" date="2019" name="Curr. Biol.">
        <title>Genome Sequence of Striga asiatica Provides Insight into the Evolution of Plant Parasitism.</title>
        <authorList>
            <person name="Yoshida S."/>
            <person name="Kim S."/>
            <person name="Wafula E.K."/>
            <person name="Tanskanen J."/>
            <person name="Kim Y.M."/>
            <person name="Honaas L."/>
            <person name="Yang Z."/>
            <person name="Spallek T."/>
            <person name="Conn C.E."/>
            <person name="Ichihashi Y."/>
            <person name="Cheong K."/>
            <person name="Cui S."/>
            <person name="Der J.P."/>
            <person name="Gundlach H."/>
            <person name="Jiao Y."/>
            <person name="Hori C."/>
            <person name="Ishida J.K."/>
            <person name="Kasahara H."/>
            <person name="Kiba T."/>
            <person name="Kim M.S."/>
            <person name="Koo N."/>
            <person name="Laohavisit A."/>
            <person name="Lee Y.H."/>
            <person name="Lumba S."/>
            <person name="McCourt P."/>
            <person name="Mortimer J.C."/>
            <person name="Mutuku J.M."/>
            <person name="Nomura T."/>
            <person name="Sasaki-Sekimoto Y."/>
            <person name="Seto Y."/>
            <person name="Wang Y."/>
            <person name="Wakatake T."/>
            <person name="Sakakibara H."/>
            <person name="Demura T."/>
            <person name="Yamaguchi S."/>
            <person name="Yoneyama K."/>
            <person name="Manabe R.I."/>
            <person name="Nelson D.C."/>
            <person name="Schulman A.H."/>
            <person name="Timko M.P."/>
            <person name="dePamphilis C.W."/>
            <person name="Choi D."/>
            <person name="Shirasu K."/>
        </authorList>
    </citation>
    <scope>NUCLEOTIDE SEQUENCE [LARGE SCALE GENOMIC DNA]</scope>
    <source>
        <strain evidence="3">cv. UVA1</strain>
    </source>
</reference>
<keyword evidence="3" id="KW-1185">Reference proteome</keyword>
<evidence type="ECO:0000313" key="3">
    <source>
        <dbReference type="Proteomes" id="UP000325081"/>
    </source>
</evidence>
<feature type="region of interest" description="Disordered" evidence="1">
    <location>
        <begin position="25"/>
        <end position="85"/>
    </location>
</feature>
<gene>
    <name evidence="2" type="ORF">STAS_26722</name>
</gene>
<keyword evidence="2" id="KW-0689">Ribosomal protein</keyword>
<name>A0A5A7QVU1_STRAF</name>
<dbReference type="Proteomes" id="UP000325081">
    <property type="component" value="Unassembled WGS sequence"/>
</dbReference>
<evidence type="ECO:0000313" key="2">
    <source>
        <dbReference type="EMBL" id="GER49475.1"/>
    </source>
</evidence>
<accession>A0A5A7QVU1</accession>
<dbReference type="AlphaFoldDB" id="A0A5A7QVU1"/>
<proteinExistence type="predicted"/>
<dbReference type="GO" id="GO:0005840">
    <property type="term" value="C:ribosome"/>
    <property type="evidence" value="ECO:0007669"/>
    <property type="project" value="UniProtKB-KW"/>
</dbReference>
<keyword evidence="2" id="KW-0687">Ribonucleoprotein</keyword>
<sequence length="124" mass="13399">MATVKNLFTTPATVNAVAEIAFRAAKPKKLMSSPNTQDKDTAKNATGPNKSLRPDEASASNTSSYSPVRIQNREHESPGVEAEIGDNVLYVNHIGGYSHEICKGPRVSCQREPIICGHIPNRTP</sequence>
<dbReference type="EMBL" id="BKCP01008626">
    <property type="protein sequence ID" value="GER49475.1"/>
    <property type="molecule type" value="Genomic_DNA"/>
</dbReference>
<protein>
    <submittedName>
        <fullName evidence="2">30S ribosomal protein S3</fullName>
    </submittedName>
</protein>
<comment type="caution">
    <text evidence="2">The sequence shown here is derived from an EMBL/GenBank/DDBJ whole genome shotgun (WGS) entry which is preliminary data.</text>
</comment>
<evidence type="ECO:0000256" key="1">
    <source>
        <dbReference type="SAM" id="MobiDB-lite"/>
    </source>
</evidence>
<organism evidence="2 3">
    <name type="scientific">Striga asiatica</name>
    <name type="common">Asiatic witchweed</name>
    <name type="synonym">Buchnera asiatica</name>
    <dbReference type="NCBI Taxonomy" id="4170"/>
    <lineage>
        <taxon>Eukaryota</taxon>
        <taxon>Viridiplantae</taxon>
        <taxon>Streptophyta</taxon>
        <taxon>Embryophyta</taxon>
        <taxon>Tracheophyta</taxon>
        <taxon>Spermatophyta</taxon>
        <taxon>Magnoliopsida</taxon>
        <taxon>eudicotyledons</taxon>
        <taxon>Gunneridae</taxon>
        <taxon>Pentapetalae</taxon>
        <taxon>asterids</taxon>
        <taxon>lamiids</taxon>
        <taxon>Lamiales</taxon>
        <taxon>Orobanchaceae</taxon>
        <taxon>Buchnereae</taxon>
        <taxon>Striga</taxon>
    </lineage>
</organism>